<evidence type="ECO:0008006" key="4">
    <source>
        <dbReference type="Google" id="ProtNLM"/>
    </source>
</evidence>
<protein>
    <recommendedName>
        <fullName evidence="4">PknH-like extracellular domain-containing protein</fullName>
    </recommendedName>
</protein>
<feature type="signal peptide" evidence="1">
    <location>
        <begin position="1"/>
        <end position="25"/>
    </location>
</feature>
<evidence type="ECO:0000313" key="2">
    <source>
        <dbReference type="EMBL" id="GES16782.1"/>
    </source>
</evidence>
<keyword evidence="3" id="KW-1185">Reference proteome</keyword>
<evidence type="ECO:0000313" key="3">
    <source>
        <dbReference type="Proteomes" id="UP000331127"/>
    </source>
</evidence>
<feature type="chain" id="PRO_5024417103" description="PknH-like extracellular domain-containing protein" evidence="1">
    <location>
        <begin position="26"/>
        <end position="217"/>
    </location>
</feature>
<name>A0A5M3X7Y2_9ACTN</name>
<accession>A0A5M3X7Y2</accession>
<proteinExistence type="predicted"/>
<keyword evidence="1" id="KW-0732">Signal</keyword>
<sequence length="217" mass="23119">MIKRLILGPVVAALTAICLTAPAAAAPIPPLNTAEIKAALLSTSQIGAGYEAKKARYSLVIPLKATYPTAACNKALKAYDKAVRGRPVTTITFRNEETVTAVSHAVVTGTPTFLNSIANGAKAIGRYCHGLRPKSATDRTKIVRKAVPNLGQTTSAFRFTEHPDSTAATFDVVFIRYRSALAVVQRVSIQTEDEWPQTVAIAKKAAAKLKAVYAKRG</sequence>
<dbReference type="EMBL" id="BLAE01000115">
    <property type="protein sequence ID" value="GES16782.1"/>
    <property type="molecule type" value="Genomic_DNA"/>
</dbReference>
<dbReference type="AlphaFoldDB" id="A0A5M3X7Y2"/>
<reference evidence="2 3" key="1">
    <citation type="submission" date="2019-10" db="EMBL/GenBank/DDBJ databases">
        <title>Whole genome shotgun sequence of Acrocarpospora macrocephala NBRC 16266.</title>
        <authorList>
            <person name="Ichikawa N."/>
            <person name="Kimura A."/>
            <person name="Kitahashi Y."/>
            <person name="Komaki H."/>
            <person name="Oguchi A."/>
        </authorList>
    </citation>
    <scope>NUCLEOTIDE SEQUENCE [LARGE SCALE GENOMIC DNA]</scope>
    <source>
        <strain evidence="2 3">NBRC 16266</strain>
    </source>
</reference>
<organism evidence="2 3">
    <name type="scientific">Acrocarpospora macrocephala</name>
    <dbReference type="NCBI Taxonomy" id="150177"/>
    <lineage>
        <taxon>Bacteria</taxon>
        <taxon>Bacillati</taxon>
        <taxon>Actinomycetota</taxon>
        <taxon>Actinomycetes</taxon>
        <taxon>Streptosporangiales</taxon>
        <taxon>Streptosporangiaceae</taxon>
        <taxon>Acrocarpospora</taxon>
    </lineage>
</organism>
<comment type="caution">
    <text evidence="2">The sequence shown here is derived from an EMBL/GenBank/DDBJ whole genome shotgun (WGS) entry which is preliminary data.</text>
</comment>
<gene>
    <name evidence="2" type="ORF">Amac_103800</name>
</gene>
<evidence type="ECO:0000256" key="1">
    <source>
        <dbReference type="SAM" id="SignalP"/>
    </source>
</evidence>
<dbReference type="Proteomes" id="UP000331127">
    <property type="component" value="Unassembled WGS sequence"/>
</dbReference>